<evidence type="ECO:0000313" key="2">
    <source>
        <dbReference type="EMBL" id="KAF9520196.1"/>
    </source>
</evidence>
<comment type="caution">
    <text evidence="2">The sequence shown here is derived from an EMBL/GenBank/DDBJ whole genome shotgun (WGS) entry which is preliminary data.</text>
</comment>
<reference evidence="2" key="1">
    <citation type="journal article" date="2020" name="Nat. Commun.">
        <title>Large-scale genome sequencing of mycorrhizal fungi provides insights into the early evolution of symbiotic traits.</title>
        <authorList>
            <person name="Miyauchi S."/>
            <person name="Kiss E."/>
            <person name="Kuo A."/>
            <person name="Drula E."/>
            <person name="Kohler A."/>
            <person name="Sanchez-Garcia M."/>
            <person name="Morin E."/>
            <person name="Andreopoulos B."/>
            <person name="Barry K.W."/>
            <person name="Bonito G."/>
            <person name="Buee M."/>
            <person name="Carver A."/>
            <person name="Chen C."/>
            <person name="Cichocki N."/>
            <person name="Clum A."/>
            <person name="Culley D."/>
            <person name="Crous P.W."/>
            <person name="Fauchery L."/>
            <person name="Girlanda M."/>
            <person name="Hayes R.D."/>
            <person name="Keri Z."/>
            <person name="LaButti K."/>
            <person name="Lipzen A."/>
            <person name="Lombard V."/>
            <person name="Magnuson J."/>
            <person name="Maillard F."/>
            <person name="Murat C."/>
            <person name="Nolan M."/>
            <person name="Ohm R.A."/>
            <person name="Pangilinan J."/>
            <person name="Pereira M.F."/>
            <person name="Perotto S."/>
            <person name="Peter M."/>
            <person name="Pfister S."/>
            <person name="Riley R."/>
            <person name="Sitrit Y."/>
            <person name="Stielow J.B."/>
            <person name="Szollosi G."/>
            <person name="Zifcakova L."/>
            <person name="Stursova M."/>
            <person name="Spatafora J.W."/>
            <person name="Tedersoo L."/>
            <person name="Vaario L.M."/>
            <person name="Yamada A."/>
            <person name="Yan M."/>
            <person name="Wang P."/>
            <person name="Xu J."/>
            <person name="Bruns T."/>
            <person name="Baldrian P."/>
            <person name="Vilgalys R."/>
            <person name="Dunand C."/>
            <person name="Henrissat B."/>
            <person name="Grigoriev I.V."/>
            <person name="Hibbett D."/>
            <person name="Nagy L.G."/>
            <person name="Martin F.M."/>
        </authorList>
    </citation>
    <scope>NUCLEOTIDE SEQUENCE</scope>
    <source>
        <strain evidence="2">UP504</strain>
    </source>
</reference>
<sequence length="206" mass="22675">MHVQVFDFCGMTVEEIFVALVEPLVPERLEAASQILEMVGALDAEQRLTSLGWALPRYCLSKPTFLMIQKAKAALLQALFSGGATGLSAVYDYPSSSVNHMKWYEKENGASFETTSLISWRRPGMRWTTTTMMMNMKTRIRTKPKSGENTVEGGNHGKVVVPSVSESSFSSGVQQLWDFDSLGGSGDSGTFPLRPQTPLREAHSCT</sequence>
<evidence type="ECO:0000256" key="1">
    <source>
        <dbReference type="SAM" id="MobiDB-lite"/>
    </source>
</evidence>
<keyword evidence="3" id="KW-1185">Reference proteome</keyword>
<dbReference type="AlphaFoldDB" id="A0A9P6B9P7"/>
<protein>
    <submittedName>
        <fullName evidence="2">Uncharacterized protein</fullName>
    </submittedName>
</protein>
<feature type="region of interest" description="Disordered" evidence="1">
    <location>
        <begin position="187"/>
        <end position="206"/>
    </location>
</feature>
<organism evidence="2 3">
    <name type="scientific">Hydnum rufescens UP504</name>
    <dbReference type="NCBI Taxonomy" id="1448309"/>
    <lineage>
        <taxon>Eukaryota</taxon>
        <taxon>Fungi</taxon>
        <taxon>Dikarya</taxon>
        <taxon>Basidiomycota</taxon>
        <taxon>Agaricomycotina</taxon>
        <taxon>Agaricomycetes</taxon>
        <taxon>Cantharellales</taxon>
        <taxon>Hydnaceae</taxon>
        <taxon>Hydnum</taxon>
    </lineage>
</organism>
<proteinExistence type="predicted"/>
<evidence type="ECO:0000313" key="3">
    <source>
        <dbReference type="Proteomes" id="UP000886523"/>
    </source>
</evidence>
<name>A0A9P6B9P7_9AGAM</name>
<accession>A0A9P6B9P7</accession>
<dbReference type="EMBL" id="MU128913">
    <property type="protein sequence ID" value="KAF9520196.1"/>
    <property type="molecule type" value="Genomic_DNA"/>
</dbReference>
<gene>
    <name evidence="2" type="ORF">BS47DRAFT_1357680</name>
</gene>
<dbReference type="Proteomes" id="UP000886523">
    <property type="component" value="Unassembled WGS sequence"/>
</dbReference>